<keyword evidence="7" id="KW-0648">Protein biosynthesis</keyword>
<dbReference type="GO" id="GO:0005524">
    <property type="term" value="F:ATP binding"/>
    <property type="evidence" value="ECO:0007669"/>
    <property type="project" value="UniProtKB-KW"/>
</dbReference>
<comment type="caution">
    <text evidence="9">The sequence shown here is derived from an EMBL/GenBank/DDBJ whole genome shotgun (WGS) entry which is preliminary data.</text>
</comment>
<keyword evidence="6 7" id="KW-0030">Aminoacyl-tRNA synthetase</keyword>
<evidence type="ECO:0000313" key="9">
    <source>
        <dbReference type="EMBL" id="EFQ03704.1"/>
    </source>
</evidence>
<accession>E2ZDE5</accession>
<comment type="similarity">
    <text evidence="7">Belongs to the class-I aminoacyl-tRNA synthetase family.</text>
</comment>
<dbReference type="Pfam" id="PF00749">
    <property type="entry name" value="tRNA-synt_1c"/>
    <property type="match status" value="1"/>
</dbReference>
<protein>
    <submittedName>
        <fullName evidence="9">Putative glutamyl-queuosine tRNA(Asp) synthetase</fullName>
    </submittedName>
</protein>
<dbReference type="InterPro" id="IPR001412">
    <property type="entry name" value="aa-tRNA-synth_I_CS"/>
</dbReference>
<evidence type="ECO:0000256" key="6">
    <source>
        <dbReference type="ARBA" id="ARBA00023146"/>
    </source>
</evidence>
<evidence type="ECO:0000313" key="10">
    <source>
        <dbReference type="Proteomes" id="UP000003195"/>
    </source>
</evidence>
<dbReference type="AlphaFoldDB" id="E2ZDE5"/>
<keyword evidence="10" id="KW-1185">Reference proteome</keyword>
<dbReference type="RefSeq" id="WP_006942974.1">
    <property type="nucleotide sequence ID" value="NZ_GL538208.1"/>
</dbReference>
<dbReference type="Proteomes" id="UP000003195">
    <property type="component" value="Unassembled WGS sequence"/>
</dbReference>
<dbReference type="InterPro" id="IPR020058">
    <property type="entry name" value="Glu/Gln-tRNA-synth_Ib_cat-dom"/>
</dbReference>
<dbReference type="GO" id="GO:0006424">
    <property type="term" value="P:glutamyl-tRNA aminoacylation"/>
    <property type="evidence" value="ECO:0007669"/>
    <property type="project" value="TreeGrafter"/>
</dbReference>
<dbReference type="PANTHER" id="PTHR43311">
    <property type="entry name" value="GLUTAMATE--TRNA LIGASE"/>
    <property type="match status" value="1"/>
</dbReference>
<dbReference type="NCBIfam" id="NF004314">
    <property type="entry name" value="PRK05710.1-3"/>
    <property type="match status" value="1"/>
</dbReference>
<keyword evidence="4" id="KW-0862">Zinc</keyword>
<dbReference type="EMBL" id="AECS01000039">
    <property type="protein sequence ID" value="EFQ03704.1"/>
    <property type="molecule type" value="Genomic_DNA"/>
</dbReference>
<keyword evidence="2" id="KW-0479">Metal-binding</keyword>
<proteinExistence type="inferred from homology"/>
<dbReference type="PROSITE" id="PS00178">
    <property type="entry name" value="AA_TRNA_LIGASE_I"/>
    <property type="match status" value="1"/>
</dbReference>
<reference evidence="9 10" key="1">
    <citation type="submission" date="2010-08" db="EMBL/GenBank/DDBJ databases">
        <authorList>
            <person name="Weinstock G."/>
            <person name="Sodergren E."/>
            <person name="Clifton S."/>
            <person name="Fulton L."/>
            <person name="Fulton B."/>
            <person name="Courtney L."/>
            <person name="Fronick C."/>
            <person name="Harrison M."/>
            <person name="Strong C."/>
            <person name="Farmer C."/>
            <person name="Delahaunty K."/>
            <person name="Markovic C."/>
            <person name="Hall O."/>
            <person name="Minx P."/>
            <person name="Tomlinson C."/>
            <person name="Mitreva M."/>
            <person name="Hou S."/>
            <person name="Chen J."/>
            <person name="Wollam A."/>
            <person name="Pepin K.H."/>
            <person name="Johnson M."/>
            <person name="Bhonagiri V."/>
            <person name="Zhang X."/>
            <person name="Suruliraj S."/>
            <person name="Warren W."/>
            <person name="Chinwalla A."/>
            <person name="Mardis E.R."/>
            <person name="Wilson R.K."/>
        </authorList>
    </citation>
    <scope>NUCLEOTIDE SEQUENCE [LARGE SCALE GENOMIC DNA]</scope>
    <source>
        <strain evidence="9 10">F0359</strain>
    </source>
</reference>
<evidence type="ECO:0000256" key="3">
    <source>
        <dbReference type="ARBA" id="ARBA00022741"/>
    </source>
</evidence>
<gene>
    <name evidence="9" type="ORF">HMPREF9429_01654</name>
</gene>
<evidence type="ECO:0000256" key="5">
    <source>
        <dbReference type="ARBA" id="ARBA00022840"/>
    </source>
</evidence>
<dbReference type="GO" id="GO:0004818">
    <property type="term" value="F:glutamate-tRNA ligase activity"/>
    <property type="evidence" value="ECO:0007669"/>
    <property type="project" value="TreeGrafter"/>
</dbReference>
<evidence type="ECO:0000256" key="7">
    <source>
        <dbReference type="RuleBase" id="RU363037"/>
    </source>
</evidence>
<dbReference type="SUPFAM" id="SSF52374">
    <property type="entry name" value="Nucleotidylyl transferase"/>
    <property type="match status" value="1"/>
</dbReference>
<dbReference type="GO" id="GO:0005829">
    <property type="term" value="C:cytosol"/>
    <property type="evidence" value="ECO:0007669"/>
    <property type="project" value="TreeGrafter"/>
</dbReference>
<evidence type="ECO:0000256" key="1">
    <source>
        <dbReference type="ARBA" id="ARBA00022598"/>
    </source>
</evidence>
<dbReference type="HOGENOM" id="CLU_015768_0_0_9"/>
<dbReference type="OrthoDB" id="9801560at2"/>
<dbReference type="NCBIfam" id="NF004315">
    <property type="entry name" value="PRK05710.1-4"/>
    <property type="match status" value="1"/>
</dbReference>
<dbReference type="InterPro" id="IPR049940">
    <property type="entry name" value="GluQ/Sye"/>
</dbReference>
<dbReference type="eggNOG" id="COG0008">
    <property type="taxonomic scope" value="Bacteria"/>
</dbReference>
<dbReference type="PRINTS" id="PR00987">
    <property type="entry name" value="TRNASYNTHGLU"/>
</dbReference>
<name>E2ZDE5_9FIRM</name>
<keyword evidence="1 7" id="KW-0436">Ligase</keyword>
<dbReference type="STRING" id="706434.HMPREF9429_01654"/>
<dbReference type="InterPro" id="IPR014729">
    <property type="entry name" value="Rossmann-like_a/b/a_fold"/>
</dbReference>
<keyword evidence="3 7" id="KW-0547">Nucleotide-binding</keyword>
<organism evidence="9 10">
    <name type="scientific">Megasphaera micronuciformis F0359</name>
    <dbReference type="NCBI Taxonomy" id="706434"/>
    <lineage>
        <taxon>Bacteria</taxon>
        <taxon>Bacillati</taxon>
        <taxon>Bacillota</taxon>
        <taxon>Negativicutes</taxon>
        <taxon>Veillonellales</taxon>
        <taxon>Veillonellaceae</taxon>
        <taxon>Megasphaera</taxon>
    </lineage>
</organism>
<sequence length="317" mass="36334">MRSRFAPSPTGYLHLGNVWTALLCWLQTRQAEGTLILRIEDIDEQRSKSVFAEAFMADMRRLGLDWDEGPDMGGSYGPYVQSKRYFMYEEALNRLKRDGLIYPCYCNRARLQRISSAPHEGEYHVYDGHCYGLSEESRPEGKSPSLRLHVPDELITYTDSVYGAQSEDLSKECGDFIVRRADGLYAYQLAVSVDDGAMDITHVLRGRDLLESTERQILLRRLLGYENPITYTHVPLLKDSEGRRLSKRQKGLTLRELWDDGVESGQIIGYLLYCGGLIKERRACTAREFLQLVDFTQIGREDLIIDHSPAEVMKTFI</sequence>
<dbReference type="Gene3D" id="3.40.50.620">
    <property type="entry name" value="HUPs"/>
    <property type="match status" value="1"/>
</dbReference>
<dbReference type="InterPro" id="IPR000924">
    <property type="entry name" value="Glu/Gln-tRNA-synth"/>
</dbReference>
<keyword evidence="5 7" id="KW-0067">ATP-binding</keyword>
<feature type="domain" description="Glutamyl/glutaminyl-tRNA synthetase class Ib catalytic" evidence="8">
    <location>
        <begin position="2"/>
        <end position="289"/>
    </location>
</feature>
<evidence type="ECO:0000256" key="4">
    <source>
        <dbReference type="ARBA" id="ARBA00022833"/>
    </source>
</evidence>
<evidence type="ECO:0000259" key="8">
    <source>
        <dbReference type="Pfam" id="PF00749"/>
    </source>
</evidence>
<evidence type="ECO:0000256" key="2">
    <source>
        <dbReference type="ARBA" id="ARBA00022723"/>
    </source>
</evidence>
<dbReference type="PANTHER" id="PTHR43311:SF1">
    <property type="entry name" value="GLUTAMYL-Q TRNA(ASP) SYNTHETASE"/>
    <property type="match status" value="1"/>
</dbReference>